<evidence type="ECO:0000256" key="2">
    <source>
        <dbReference type="ARBA" id="ARBA00022801"/>
    </source>
</evidence>
<accession>A0A834XKX3</accession>
<keyword evidence="2 4" id="KW-0378">Hydrolase</keyword>
<feature type="region of interest" description="Disordered" evidence="5">
    <location>
        <begin position="529"/>
        <end position="562"/>
    </location>
</feature>
<proteinExistence type="inferred from homology"/>
<feature type="region of interest" description="Disordered" evidence="5">
    <location>
        <begin position="1397"/>
        <end position="1559"/>
    </location>
</feature>
<organism evidence="7 8">
    <name type="scientific">Aphidius gifuensis</name>
    <name type="common">Parasitoid wasp</name>
    <dbReference type="NCBI Taxonomy" id="684658"/>
    <lineage>
        <taxon>Eukaryota</taxon>
        <taxon>Metazoa</taxon>
        <taxon>Ecdysozoa</taxon>
        <taxon>Arthropoda</taxon>
        <taxon>Hexapoda</taxon>
        <taxon>Insecta</taxon>
        <taxon>Pterygota</taxon>
        <taxon>Neoptera</taxon>
        <taxon>Endopterygota</taxon>
        <taxon>Hymenoptera</taxon>
        <taxon>Apocrita</taxon>
        <taxon>Ichneumonoidea</taxon>
        <taxon>Braconidae</taxon>
        <taxon>Aphidiinae</taxon>
        <taxon>Aphidius</taxon>
    </lineage>
</organism>
<evidence type="ECO:0000256" key="3">
    <source>
        <dbReference type="ARBA" id="ARBA00022912"/>
    </source>
</evidence>
<feature type="compositionally biased region" description="Low complexity" evidence="5">
    <location>
        <begin position="636"/>
        <end position="651"/>
    </location>
</feature>
<dbReference type="PROSITE" id="PS01032">
    <property type="entry name" value="PPM_1"/>
    <property type="match status" value="1"/>
</dbReference>
<feature type="compositionally biased region" description="Basic and acidic residues" evidence="5">
    <location>
        <begin position="782"/>
        <end position="793"/>
    </location>
</feature>
<dbReference type="Gene3D" id="3.60.40.10">
    <property type="entry name" value="PPM-type phosphatase domain"/>
    <property type="match status" value="1"/>
</dbReference>
<dbReference type="PANTHER" id="PTHR13832">
    <property type="entry name" value="PROTEIN PHOSPHATASE 2C"/>
    <property type="match status" value="1"/>
</dbReference>
<evidence type="ECO:0000256" key="1">
    <source>
        <dbReference type="ARBA" id="ARBA00022723"/>
    </source>
</evidence>
<comment type="similarity">
    <text evidence="4">Belongs to the PP2C family.</text>
</comment>
<gene>
    <name evidence="7" type="ORF">HCN44_007077</name>
</gene>
<evidence type="ECO:0000256" key="5">
    <source>
        <dbReference type="SAM" id="MobiDB-lite"/>
    </source>
</evidence>
<dbReference type="GO" id="GO:0046872">
    <property type="term" value="F:metal ion binding"/>
    <property type="evidence" value="ECO:0007669"/>
    <property type="project" value="UniProtKB-KW"/>
</dbReference>
<dbReference type="OrthoDB" id="416093at2759"/>
<dbReference type="Proteomes" id="UP000639338">
    <property type="component" value="Unassembled WGS sequence"/>
</dbReference>
<evidence type="ECO:0000313" key="8">
    <source>
        <dbReference type="Proteomes" id="UP000639338"/>
    </source>
</evidence>
<evidence type="ECO:0000259" key="6">
    <source>
        <dbReference type="PROSITE" id="PS51746"/>
    </source>
</evidence>
<comment type="caution">
    <text evidence="7">The sequence shown here is derived from an EMBL/GenBank/DDBJ whole genome shotgun (WGS) entry which is preliminary data.</text>
</comment>
<dbReference type="GO" id="GO:0004722">
    <property type="term" value="F:protein serine/threonine phosphatase activity"/>
    <property type="evidence" value="ECO:0007669"/>
    <property type="project" value="InterPro"/>
</dbReference>
<dbReference type="InterPro" id="IPR015655">
    <property type="entry name" value="PP2C"/>
</dbReference>
<dbReference type="PROSITE" id="PS51746">
    <property type="entry name" value="PPM_2"/>
    <property type="match status" value="1"/>
</dbReference>
<reference evidence="7 8" key="1">
    <citation type="submission" date="2020-08" db="EMBL/GenBank/DDBJ databases">
        <title>Aphidius gifuensis genome sequencing and assembly.</title>
        <authorList>
            <person name="Du Z."/>
        </authorList>
    </citation>
    <scope>NUCLEOTIDE SEQUENCE [LARGE SCALE GENOMIC DNA]</scope>
    <source>
        <strain evidence="7">YNYX2018</strain>
        <tissue evidence="7">Adults</tissue>
    </source>
</reference>
<dbReference type="InterPro" id="IPR001932">
    <property type="entry name" value="PPM-type_phosphatase-like_dom"/>
</dbReference>
<feature type="region of interest" description="Disordered" evidence="5">
    <location>
        <begin position="775"/>
        <end position="811"/>
    </location>
</feature>
<feature type="region of interest" description="Disordered" evidence="5">
    <location>
        <begin position="463"/>
        <end position="495"/>
    </location>
</feature>
<feature type="compositionally biased region" description="Acidic residues" evidence="5">
    <location>
        <begin position="473"/>
        <end position="489"/>
    </location>
</feature>
<dbReference type="PANTHER" id="PTHR13832:SF818">
    <property type="entry name" value="SD03870P"/>
    <property type="match status" value="1"/>
</dbReference>
<feature type="region of interest" description="Disordered" evidence="5">
    <location>
        <begin position="629"/>
        <end position="670"/>
    </location>
</feature>
<feature type="domain" description="PPM-type phosphatase" evidence="6">
    <location>
        <begin position="135"/>
        <end position="392"/>
    </location>
</feature>
<evidence type="ECO:0000256" key="4">
    <source>
        <dbReference type="RuleBase" id="RU003465"/>
    </source>
</evidence>
<feature type="compositionally biased region" description="Polar residues" evidence="5">
    <location>
        <begin position="1404"/>
        <end position="1421"/>
    </location>
</feature>
<name>A0A834XKX3_APHGI</name>
<evidence type="ECO:0000313" key="7">
    <source>
        <dbReference type="EMBL" id="KAF7988767.1"/>
    </source>
</evidence>
<dbReference type="InterPro" id="IPR036457">
    <property type="entry name" value="PPM-type-like_dom_sf"/>
</dbReference>
<keyword evidence="1" id="KW-0479">Metal-binding</keyword>
<dbReference type="CDD" id="cd00143">
    <property type="entry name" value="PP2Cc"/>
    <property type="match status" value="1"/>
</dbReference>
<feature type="compositionally biased region" description="Polar residues" evidence="5">
    <location>
        <begin position="1500"/>
        <end position="1510"/>
    </location>
</feature>
<sequence>MEVDGDYLGAYRRFFADFIEKVNPDDQLPVRTNGSTITEGELVGVVIDITLQYLNQKFCPPSLQSYIVRIVIEEMKTMSKLHPDHCGRIPQKNIYTSMKLMRAVTGKINDICQRYLESNSRLALLPPPPSTPLPLTTVFTLKNGRRTMEDRYVILHDLNTMFNIKDDRLASYYAVFDGHAGQDAAVYCAAHLHQYLAESNYYPTDPERALRDAFVTTDAHFVDKSNRDKLNSGATAVCTLIIDKKLYVAWAGDSQAALAKSNEVIQLVNPHRPERMDERERVERMGGSVIFFGVWRVNGHLGVSRAIGDIQYKPYVTSDPDIVCVDLDGTEDFLIVACDGLWDVLDEDTAAGVVYEQLCQNPYDLELISRRLVDYSKKQGSSDNITVIIIFLTPPCEIIKRSYHCPQIADIKQQFNMEQDNKYVSTTNGQYDMNTDTMKNTKIHDNGDNYDIEGVDKKINGKHDNNGLKNYIVDDDDDDDNDDDDDDFGPETNVDAVDDACEISSSNINKVLFPDNDLIKQQKSSDVEIDDKLEIDDNKPKEKNEAVGDADNVVESEDSDDEWNYYRADTSNNKKVELSSSTKSVELNIDNNSDIEKLKIDVDKKIDDTVTDDNLSEKIDFKKEIEQQIEEKEAVSSSIDNSSSSSDNSSSSEDECDKENLPPVKLAENNTNVSHQLEESLDQIPETFNLTQQESEDMEFQLNPNAAEFIPVSPVPSVPSVPMLPIHHNDVPITGSPVSPGSPVQMLPAHLRDAPISGSPLKPTAIMDDIRLPSPEEFNNEASHRPGEIDEKSLSNLSTPTNGNESPNLSSYKNLDKQKLLFDLDESEVSSTRAEFGDESTASYLTTNDLQKTGVFDGSFTSSFISNHEIDPMMMSFGPGDFNPLTKTVDLNAVHDLDDTDLIGESDTSRNGNGNYRDKDDDDDDDDDSDSVNHPELTNLRSPDIDHYKNTQTFPVDETDIMFNRSIPVCNLNREEYTVTDDISNQVAAMNLANSQQSSNIFYNKNDDNDDNNDVVNVDVEEKNNDNKIEEKHYDNDDFMMSCDASKNIENNADMIEQVDLMSSNNENELQHEQMDLMSSNNDDNFNENIINSQETLMTPEKVVNHEKSFGFESNADLLADEPVNSSIDTPVDLKTIDDEKLEIKTEEINTIHKVEEENIFKVSEKIPDIVSNTPEIVEKETQIFENIVVLEEQKNQIIENETQIIENIPSLEEQKNQMIENKTIVEEKLSEIIENGSTMEEEKCPVIKNTPVEEKILENVELPQTNDETSSKIVENIIEKIPVDNLLANITEEKTVMKLSESLQEFTGLENEFIPSDKEQTQLPIENIDEKSKDNETTLPTKENDKIIDIKNNEKPIKKTSASSSSAAVKVEPKAKSVNAVKLPASKTTLKVTKTDVKTSLKASPTSPSKTTVTAKTSGTVGVASKKPITRPKTVDASSKTLTATSAKPSVAKLSTTAIKSPTTKPVSTSTTTTLKSKTLTSAPRPSTLSTKTADKKVATTNGDATKTGTLKPKPASRPLVKPPTAASRPATATTTTTKPRVPSTVSSTKPLTTKSTDVKIQRPKTAPTTLGIASKTTRVSTLTKSPVIDKQIKETANKQISNRTSTMTKTTRTTTTTASTLTARRTTATATATVKTTSEKKAVTTRISAKSATAVAKNQQQKKAISKVITKTEIQNGNCEIKDDNNVVIQEAIVNEVTELKKDPISFPDTTDNQLLITAD</sequence>
<keyword evidence="8" id="KW-1185">Reference proteome</keyword>
<feature type="compositionally biased region" description="Polar residues" evidence="5">
    <location>
        <begin position="794"/>
        <end position="811"/>
    </location>
</feature>
<feature type="compositionally biased region" description="Acidic residues" evidence="5">
    <location>
        <begin position="920"/>
        <end position="930"/>
    </location>
</feature>
<dbReference type="Pfam" id="PF00481">
    <property type="entry name" value="PP2C"/>
    <property type="match status" value="1"/>
</dbReference>
<feature type="compositionally biased region" description="Basic and acidic residues" evidence="5">
    <location>
        <begin position="529"/>
        <end position="546"/>
    </location>
</feature>
<feature type="compositionally biased region" description="Acidic residues" evidence="5">
    <location>
        <begin position="552"/>
        <end position="562"/>
    </location>
</feature>
<dbReference type="SUPFAM" id="SSF81606">
    <property type="entry name" value="PP2C-like"/>
    <property type="match status" value="1"/>
</dbReference>
<dbReference type="SMART" id="SM00332">
    <property type="entry name" value="PP2Cc"/>
    <property type="match status" value="1"/>
</dbReference>
<keyword evidence="3 4" id="KW-0904">Protein phosphatase</keyword>
<feature type="compositionally biased region" description="Low complexity" evidence="5">
    <location>
        <begin position="1461"/>
        <end position="1483"/>
    </location>
</feature>
<feature type="region of interest" description="Disordered" evidence="5">
    <location>
        <begin position="901"/>
        <end position="951"/>
    </location>
</feature>
<protein>
    <recommendedName>
        <fullName evidence="6">PPM-type phosphatase domain-containing protein</fullName>
    </recommendedName>
</protein>
<dbReference type="InterPro" id="IPR000222">
    <property type="entry name" value="PP2C_BS"/>
</dbReference>
<feature type="compositionally biased region" description="Polar residues" evidence="5">
    <location>
        <begin position="1437"/>
        <end position="1460"/>
    </location>
</feature>
<feature type="compositionally biased region" description="Low complexity" evidence="5">
    <location>
        <begin position="1524"/>
        <end position="1550"/>
    </location>
</feature>
<dbReference type="EMBL" id="JACMRX010000005">
    <property type="protein sequence ID" value="KAF7988767.1"/>
    <property type="molecule type" value="Genomic_DNA"/>
</dbReference>